<proteinExistence type="predicted"/>
<comment type="subcellular location">
    <subcellularLocation>
        <location evidence="1">Membrane</location>
        <topology evidence="1">Multi-pass membrane protein</topology>
    </subcellularLocation>
</comment>
<dbReference type="InterPro" id="IPR027417">
    <property type="entry name" value="P-loop_NTPase"/>
</dbReference>
<dbReference type="Pfam" id="PF19055">
    <property type="entry name" value="ABC2_membrane_7"/>
    <property type="match status" value="1"/>
</dbReference>
<keyword evidence="3 8" id="KW-0812">Transmembrane</keyword>
<gene>
    <name evidence="10" type="ORF">P43SY_002595</name>
</gene>
<dbReference type="InterPro" id="IPR003439">
    <property type="entry name" value="ABC_transporter-like_ATP-bd"/>
</dbReference>
<dbReference type="GO" id="GO:0005524">
    <property type="term" value="F:ATP binding"/>
    <property type="evidence" value="ECO:0007669"/>
    <property type="project" value="UniProtKB-KW"/>
</dbReference>
<dbReference type="PROSITE" id="PS00211">
    <property type="entry name" value="ABC_TRANSPORTER_1"/>
    <property type="match status" value="1"/>
</dbReference>
<evidence type="ECO:0000256" key="5">
    <source>
        <dbReference type="ARBA" id="ARBA00022840"/>
    </source>
</evidence>
<evidence type="ECO:0000256" key="7">
    <source>
        <dbReference type="ARBA" id="ARBA00023136"/>
    </source>
</evidence>
<keyword evidence="5" id="KW-0067">ATP-binding</keyword>
<evidence type="ECO:0000256" key="6">
    <source>
        <dbReference type="ARBA" id="ARBA00022989"/>
    </source>
</evidence>
<keyword evidence="2" id="KW-0813">Transport</keyword>
<dbReference type="AlphaFoldDB" id="A0AAD5MJM7"/>
<dbReference type="CDD" id="cd03213">
    <property type="entry name" value="ABCG_EPDR"/>
    <property type="match status" value="1"/>
</dbReference>
<keyword evidence="4" id="KW-0547">Nucleotide-binding</keyword>
<evidence type="ECO:0000313" key="10">
    <source>
        <dbReference type="EMBL" id="KAJ0410263.1"/>
    </source>
</evidence>
<keyword evidence="6 8" id="KW-1133">Transmembrane helix</keyword>
<dbReference type="GO" id="GO:0140359">
    <property type="term" value="F:ABC-type transporter activity"/>
    <property type="evidence" value="ECO:0007669"/>
    <property type="project" value="InterPro"/>
</dbReference>
<protein>
    <recommendedName>
        <fullName evidence="9">ABC transporter domain-containing protein</fullName>
    </recommendedName>
</protein>
<name>A0AAD5MJM7_PYTIN</name>
<dbReference type="InterPro" id="IPR013525">
    <property type="entry name" value="ABC2_TM"/>
</dbReference>
<feature type="transmembrane region" description="Helical" evidence="8">
    <location>
        <begin position="381"/>
        <end position="400"/>
    </location>
</feature>
<accession>A0AAD5MJM7</accession>
<dbReference type="PROSITE" id="PS50893">
    <property type="entry name" value="ABC_TRANSPORTER_2"/>
    <property type="match status" value="1"/>
</dbReference>
<feature type="transmembrane region" description="Helical" evidence="8">
    <location>
        <begin position="465"/>
        <end position="485"/>
    </location>
</feature>
<evidence type="ECO:0000313" key="11">
    <source>
        <dbReference type="Proteomes" id="UP001209570"/>
    </source>
</evidence>
<sequence>MTAPVAETDATMAAASPQASAPYTAIEVEPAVKSSYEIPKLGITWRNVCFSVKIKNPKTKKLEDKQILRGVNGAATPGELMVLMGPSGAGKSTLLDCIAGRNLNCTGDILVNGRKWSKAIAKHTCYVMQDDLFYANLTVIEHLMFQAQLRMCKNASPADREQRVQQIVSELGLTKVINTPIGDTVVKGLSGGQRKRLSFATELLTNPSLLFVDEPTFMAETVVLQMQALARRGRTVIATIHQPSSELFQIFDKLFLLVDGRTVYNGPAADSIAHFAAQGLQCPAFMNPTDYFMKQLVVLDELPESRPRVDMLINAWAEKEKALPVASASADGAAADDAKATDRAPGFWGQLAVLCRRNFLRLLAVLCRRNFLRLVRDTIGFKARIGSTLFISLLVGLIFLQRDLTQKGVQDFTGAMFFITVNSMFSSANPEFISVPLEVPLVLREHNGGLYNVVTWYLAKNLSELPFQFFFPAIFLVPAYFMIGFGNDATVFFTFYLFVMLNTSAATGLGYFVSCVAKRVDVAPIIGILLMLPFLIFGDVAPIIGILLMLPFLIFGGLFLNSDSTPDYFIWLQQVSPIKYAFHGVMRAFWSDVPSISCAPGSRCPFTTGADVLEQNSVKPGRLWSDAIILVAINLAFRLGGAFFLWRRARNNPVTG</sequence>
<dbReference type="GO" id="GO:0016887">
    <property type="term" value="F:ATP hydrolysis activity"/>
    <property type="evidence" value="ECO:0007669"/>
    <property type="project" value="InterPro"/>
</dbReference>
<evidence type="ECO:0000256" key="4">
    <source>
        <dbReference type="ARBA" id="ARBA00022741"/>
    </source>
</evidence>
<dbReference type="Pfam" id="PF01061">
    <property type="entry name" value="ABC2_membrane"/>
    <property type="match status" value="2"/>
</dbReference>
<evidence type="ECO:0000256" key="8">
    <source>
        <dbReference type="SAM" id="Phobius"/>
    </source>
</evidence>
<feature type="transmembrane region" description="Helical" evidence="8">
    <location>
        <begin position="525"/>
        <end position="554"/>
    </location>
</feature>
<evidence type="ECO:0000259" key="9">
    <source>
        <dbReference type="PROSITE" id="PS50893"/>
    </source>
</evidence>
<dbReference type="Gene3D" id="3.40.50.300">
    <property type="entry name" value="P-loop containing nucleotide triphosphate hydrolases"/>
    <property type="match status" value="1"/>
</dbReference>
<dbReference type="InterPro" id="IPR050352">
    <property type="entry name" value="ABCG_transporters"/>
</dbReference>
<keyword evidence="7 8" id="KW-0472">Membrane</keyword>
<dbReference type="SMART" id="SM00382">
    <property type="entry name" value="AAA"/>
    <property type="match status" value="1"/>
</dbReference>
<dbReference type="InterPro" id="IPR043926">
    <property type="entry name" value="ABCG_dom"/>
</dbReference>
<feature type="transmembrane region" description="Helical" evidence="8">
    <location>
        <begin position="491"/>
        <end position="513"/>
    </location>
</feature>
<organism evidence="10 11">
    <name type="scientific">Pythium insidiosum</name>
    <name type="common">Pythiosis disease agent</name>
    <dbReference type="NCBI Taxonomy" id="114742"/>
    <lineage>
        <taxon>Eukaryota</taxon>
        <taxon>Sar</taxon>
        <taxon>Stramenopiles</taxon>
        <taxon>Oomycota</taxon>
        <taxon>Peronosporomycetes</taxon>
        <taxon>Pythiales</taxon>
        <taxon>Pythiaceae</taxon>
        <taxon>Pythium</taxon>
    </lineage>
</organism>
<evidence type="ECO:0000256" key="1">
    <source>
        <dbReference type="ARBA" id="ARBA00004141"/>
    </source>
</evidence>
<comment type="caution">
    <text evidence="10">The sequence shown here is derived from an EMBL/GenBank/DDBJ whole genome shotgun (WGS) entry which is preliminary data.</text>
</comment>
<keyword evidence="11" id="KW-1185">Reference proteome</keyword>
<dbReference type="PANTHER" id="PTHR48041">
    <property type="entry name" value="ABC TRANSPORTER G FAMILY MEMBER 28"/>
    <property type="match status" value="1"/>
</dbReference>
<dbReference type="Pfam" id="PF00005">
    <property type="entry name" value="ABC_tran"/>
    <property type="match status" value="1"/>
</dbReference>
<dbReference type="SUPFAM" id="SSF52540">
    <property type="entry name" value="P-loop containing nucleoside triphosphate hydrolases"/>
    <property type="match status" value="1"/>
</dbReference>
<dbReference type="GO" id="GO:0016020">
    <property type="term" value="C:membrane"/>
    <property type="evidence" value="ECO:0007669"/>
    <property type="project" value="UniProtKB-SubCell"/>
</dbReference>
<feature type="domain" description="ABC transporter" evidence="9">
    <location>
        <begin position="52"/>
        <end position="284"/>
    </location>
</feature>
<dbReference type="InterPro" id="IPR017871">
    <property type="entry name" value="ABC_transporter-like_CS"/>
</dbReference>
<dbReference type="EMBL" id="JAKCXM010000001">
    <property type="protein sequence ID" value="KAJ0410263.1"/>
    <property type="molecule type" value="Genomic_DNA"/>
</dbReference>
<dbReference type="Proteomes" id="UP001209570">
    <property type="component" value="Unassembled WGS sequence"/>
</dbReference>
<reference evidence="10" key="1">
    <citation type="submission" date="2021-12" db="EMBL/GenBank/DDBJ databases">
        <title>Prjna785345.</title>
        <authorList>
            <person name="Rujirawat T."/>
            <person name="Krajaejun T."/>
        </authorList>
    </citation>
    <scope>NUCLEOTIDE SEQUENCE</scope>
    <source>
        <strain evidence="10">Pi057C3</strain>
    </source>
</reference>
<feature type="transmembrane region" description="Helical" evidence="8">
    <location>
        <begin position="627"/>
        <end position="646"/>
    </location>
</feature>
<evidence type="ECO:0000256" key="3">
    <source>
        <dbReference type="ARBA" id="ARBA00022692"/>
    </source>
</evidence>
<dbReference type="PANTHER" id="PTHR48041:SF139">
    <property type="entry name" value="PROTEIN SCARLET"/>
    <property type="match status" value="1"/>
</dbReference>
<dbReference type="InterPro" id="IPR003593">
    <property type="entry name" value="AAA+_ATPase"/>
</dbReference>
<evidence type="ECO:0000256" key="2">
    <source>
        <dbReference type="ARBA" id="ARBA00022448"/>
    </source>
</evidence>